<sequence>MGQKLAVAVIHGMGSQGRRPPQSYELSFSTQLYWGLRQILGDEVFENVVWREVFWADILQRRQEDYQRHLIEQEGARWPKSRSFVMNRLTDAAAYRRDEDGSRTYRRIHCRIARTLRELERLTDGDTPLLVLAHSLGGHIMSNYIYDIAHKQAMFTPKSSFQAGETLTHFVTFGCNIPIFTFNQPRQKVTPISNPGLRVAPDAGRKVAPWWININDRDDVLGMPLAPSAPAYQGMVDRGELKEDWIRVLPAGLGRLPFAHNLYWRDKGFQHRIAHTLNDARNTRILPEIMGDQMMPSAALMVA</sequence>
<dbReference type="RefSeq" id="WP_153544904.1">
    <property type="nucleotide sequence ID" value="NZ_WIXK01000001.1"/>
</dbReference>
<dbReference type="Proteomes" id="UP000436694">
    <property type="component" value="Unassembled WGS sequence"/>
</dbReference>
<accession>A0A844AJP0</accession>
<organism evidence="1 2">
    <name type="scientific">Tritonibacter aquimaris</name>
    <dbReference type="NCBI Taxonomy" id="2663379"/>
    <lineage>
        <taxon>Bacteria</taxon>
        <taxon>Pseudomonadati</taxon>
        <taxon>Pseudomonadota</taxon>
        <taxon>Alphaproteobacteria</taxon>
        <taxon>Rhodobacterales</taxon>
        <taxon>Paracoccaceae</taxon>
        <taxon>Tritonibacter</taxon>
    </lineage>
</organism>
<dbReference type="InterPro" id="IPR029058">
    <property type="entry name" value="AB_hydrolase_fold"/>
</dbReference>
<dbReference type="EMBL" id="WIXK01000001">
    <property type="protein sequence ID" value="MQY41600.1"/>
    <property type="molecule type" value="Genomic_DNA"/>
</dbReference>
<evidence type="ECO:0008006" key="3">
    <source>
        <dbReference type="Google" id="ProtNLM"/>
    </source>
</evidence>
<comment type="caution">
    <text evidence="1">The sequence shown here is derived from an EMBL/GenBank/DDBJ whole genome shotgun (WGS) entry which is preliminary data.</text>
</comment>
<protein>
    <recommendedName>
        <fullName evidence="3">Alpha/beta hydrolase family protein</fullName>
    </recommendedName>
</protein>
<reference evidence="1 2" key="1">
    <citation type="submission" date="2019-10" db="EMBL/GenBank/DDBJ databases">
        <title>Epibacterium sp. nov., isolated from seawater.</title>
        <authorList>
            <person name="Zhang X."/>
            <person name="Li N."/>
        </authorList>
    </citation>
    <scope>NUCLEOTIDE SEQUENCE [LARGE SCALE GENOMIC DNA]</scope>
    <source>
        <strain evidence="1 2">SM1969</strain>
    </source>
</reference>
<keyword evidence="2" id="KW-1185">Reference proteome</keyword>
<name>A0A844AJP0_9RHOB</name>
<dbReference type="AlphaFoldDB" id="A0A844AJP0"/>
<dbReference type="SUPFAM" id="SSF53474">
    <property type="entry name" value="alpha/beta-Hydrolases"/>
    <property type="match status" value="1"/>
</dbReference>
<proteinExistence type="predicted"/>
<evidence type="ECO:0000313" key="2">
    <source>
        <dbReference type="Proteomes" id="UP000436694"/>
    </source>
</evidence>
<gene>
    <name evidence="1" type="ORF">GG681_03025</name>
</gene>
<evidence type="ECO:0000313" key="1">
    <source>
        <dbReference type="EMBL" id="MQY41600.1"/>
    </source>
</evidence>